<dbReference type="EMBL" id="GBXM01082881">
    <property type="protein sequence ID" value="JAH25696.1"/>
    <property type="molecule type" value="Transcribed_RNA"/>
</dbReference>
<reference evidence="1" key="1">
    <citation type="submission" date="2014-11" db="EMBL/GenBank/DDBJ databases">
        <authorList>
            <person name="Amaro Gonzalez C."/>
        </authorList>
    </citation>
    <scope>NUCLEOTIDE SEQUENCE</scope>
</reference>
<sequence length="42" mass="4909">MFLSIRLVLKSTFYVTHNSYIARPKQNVCIKDFVSFKSCLIP</sequence>
<organism evidence="1">
    <name type="scientific">Anguilla anguilla</name>
    <name type="common">European freshwater eel</name>
    <name type="synonym">Muraena anguilla</name>
    <dbReference type="NCBI Taxonomy" id="7936"/>
    <lineage>
        <taxon>Eukaryota</taxon>
        <taxon>Metazoa</taxon>
        <taxon>Chordata</taxon>
        <taxon>Craniata</taxon>
        <taxon>Vertebrata</taxon>
        <taxon>Euteleostomi</taxon>
        <taxon>Actinopterygii</taxon>
        <taxon>Neopterygii</taxon>
        <taxon>Teleostei</taxon>
        <taxon>Anguilliformes</taxon>
        <taxon>Anguillidae</taxon>
        <taxon>Anguilla</taxon>
    </lineage>
</organism>
<protein>
    <submittedName>
        <fullName evidence="1">Uncharacterized protein</fullName>
    </submittedName>
</protein>
<accession>A0A0E9R956</accession>
<reference evidence="1" key="2">
    <citation type="journal article" date="2015" name="Fish Shellfish Immunol.">
        <title>Early steps in the European eel (Anguilla anguilla)-Vibrio vulnificus interaction in the gills: Role of the RtxA13 toxin.</title>
        <authorList>
            <person name="Callol A."/>
            <person name="Pajuelo D."/>
            <person name="Ebbesson L."/>
            <person name="Teles M."/>
            <person name="MacKenzie S."/>
            <person name="Amaro C."/>
        </authorList>
    </citation>
    <scope>NUCLEOTIDE SEQUENCE</scope>
</reference>
<dbReference type="AlphaFoldDB" id="A0A0E9R956"/>
<evidence type="ECO:0000313" key="1">
    <source>
        <dbReference type="EMBL" id="JAH25696.1"/>
    </source>
</evidence>
<name>A0A0E9R956_ANGAN</name>
<proteinExistence type="predicted"/>